<reference evidence="2" key="1">
    <citation type="journal article" date="2019" name="Int. J. Syst. Evol. Microbiol.">
        <title>The Global Catalogue of Microorganisms (GCM) 10K type strain sequencing project: providing services to taxonomists for standard genome sequencing and annotation.</title>
        <authorList>
            <consortium name="The Broad Institute Genomics Platform"/>
            <consortium name="The Broad Institute Genome Sequencing Center for Infectious Disease"/>
            <person name="Wu L."/>
            <person name="Ma J."/>
        </authorList>
    </citation>
    <scope>NUCLEOTIDE SEQUENCE [LARGE SCALE GENOMIC DNA]</scope>
    <source>
        <strain evidence="2">JCM 9933</strain>
    </source>
</reference>
<evidence type="ECO:0000313" key="2">
    <source>
        <dbReference type="Proteomes" id="UP001501588"/>
    </source>
</evidence>
<proteinExistence type="predicted"/>
<dbReference type="Gene3D" id="3.40.190.10">
    <property type="entry name" value="Periplasmic binding protein-like II"/>
    <property type="match status" value="1"/>
</dbReference>
<keyword evidence="2" id="KW-1185">Reference proteome</keyword>
<accession>A0ABP3QMN1</accession>
<sequence length="89" mass="9853">MDMVDLDGANVWPVLGPAYTVPGVSPRAEKVENIRNTVKFFDWTFNHGDNIVRRIVNASLPEALNKAVHDSWAAIKGPGRRPIWDVDAG</sequence>
<protein>
    <submittedName>
        <fullName evidence="1">Uncharacterized protein</fullName>
    </submittedName>
</protein>
<evidence type="ECO:0000313" key="1">
    <source>
        <dbReference type="EMBL" id="GAA0591984.1"/>
    </source>
</evidence>
<comment type="caution">
    <text evidence="1">The sequence shown here is derived from an EMBL/GenBank/DDBJ whole genome shotgun (WGS) entry which is preliminary data.</text>
</comment>
<dbReference type="Proteomes" id="UP001501588">
    <property type="component" value="Unassembled WGS sequence"/>
</dbReference>
<name>A0ABP3QMN1_9PROT</name>
<organism evidence="1 2">
    <name type="scientific">Craurococcus roseus</name>
    <dbReference type="NCBI Taxonomy" id="77585"/>
    <lineage>
        <taxon>Bacteria</taxon>
        <taxon>Pseudomonadati</taxon>
        <taxon>Pseudomonadota</taxon>
        <taxon>Alphaproteobacteria</taxon>
        <taxon>Acetobacterales</taxon>
        <taxon>Acetobacteraceae</taxon>
        <taxon>Craurococcus</taxon>
    </lineage>
</organism>
<gene>
    <name evidence="1" type="ORF">GCM10009416_32980</name>
</gene>
<dbReference type="EMBL" id="BAAAFZ010000052">
    <property type="protein sequence ID" value="GAA0591984.1"/>
    <property type="molecule type" value="Genomic_DNA"/>
</dbReference>